<gene>
    <name evidence="1" type="ORF">ACWI_35970</name>
</gene>
<dbReference type="AlphaFoldDB" id="A0A1F2PE38"/>
<accession>A0A1F2PE38</accession>
<evidence type="ECO:0000313" key="1">
    <source>
        <dbReference type="EMBL" id="OFV68906.1"/>
    </source>
</evidence>
<name>A0A1F2PE38_9FIRM</name>
<evidence type="ECO:0008006" key="3">
    <source>
        <dbReference type="Google" id="ProtNLM"/>
    </source>
</evidence>
<protein>
    <recommendedName>
        <fullName evidence="3">Site-specific integrase</fullName>
    </recommendedName>
</protein>
<dbReference type="STRING" id="52694.ACWI_35970"/>
<proteinExistence type="predicted"/>
<organism evidence="1 2">
    <name type="scientific">Acetobacterium wieringae</name>
    <dbReference type="NCBI Taxonomy" id="52694"/>
    <lineage>
        <taxon>Bacteria</taxon>
        <taxon>Bacillati</taxon>
        <taxon>Bacillota</taxon>
        <taxon>Clostridia</taxon>
        <taxon>Eubacteriales</taxon>
        <taxon>Eubacteriaceae</taxon>
        <taxon>Acetobacterium</taxon>
    </lineage>
</organism>
<dbReference type="RefSeq" id="WP_175440983.1">
    <property type="nucleotide sequence ID" value="NZ_LKEU01000051.1"/>
</dbReference>
<evidence type="ECO:0000313" key="2">
    <source>
        <dbReference type="Proteomes" id="UP000176244"/>
    </source>
</evidence>
<sequence>MARKTYKKKTKNGTEYYFFRLFYKDNRPKDIYANSVSEMEEKIGCLL</sequence>
<dbReference type="Proteomes" id="UP000176244">
    <property type="component" value="Unassembled WGS sequence"/>
</dbReference>
<comment type="caution">
    <text evidence="1">The sequence shown here is derived from an EMBL/GenBank/DDBJ whole genome shotgun (WGS) entry which is preliminary data.</text>
</comment>
<reference evidence="1 2" key="1">
    <citation type="submission" date="2015-09" db="EMBL/GenBank/DDBJ databases">
        <title>Genome sequence of Acetobacterium wieringae DSM 1911.</title>
        <authorList>
            <person name="Poehlein A."/>
            <person name="Bengelsdorf F.R."/>
            <person name="Schiel-Bengelsdorf B."/>
            <person name="Duerre P."/>
            <person name="Daniel R."/>
        </authorList>
    </citation>
    <scope>NUCLEOTIDE SEQUENCE [LARGE SCALE GENOMIC DNA]</scope>
    <source>
        <strain evidence="1 2">DSM 1911</strain>
    </source>
</reference>
<dbReference type="EMBL" id="LKEU01000051">
    <property type="protein sequence ID" value="OFV68906.1"/>
    <property type="molecule type" value="Genomic_DNA"/>
</dbReference>